<evidence type="ECO:0000256" key="8">
    <source>
        <dbReference type="SAM" id="Phobius"/>
    </source>
</evidence>
<sequence>MSDQEPDVIALAGTSEGKAVPVRFESRALRRSAVTLLAIFVTFQVAEWAFASLGRFLFMLLLAWLLSIAMEPGVTWLANHGIRRGAATGIVLVSIMIASIAFLAVFGSLFFSQLSELIGQLPSTITQLTTWANDTFHLTLDAGKILEQLQVSPSQIAGLASNLAGGVFGALGLIFGALFDALTVVVFAFYFSADGPRLRRAIGSWLPLKSQQVFVTVWDIAVTKTGGFVVSKVVLATMSAFFHAAFFAIIGVPYWLPMGIFAGVVSQFIPTIGTYIGVAIPALFAAFTDPIDVVWIIVFATIYQNIESYVFTPRVSRATMDIHPAIALGSVFVGIALFGPIGALIGIPLAAAVLAVIETYGQRHALTDELRARTKGEKPARLGDALAGDPARIAVTGNPVGGGASPDTGDAS</sequence>
<evidence type="ECO:0000256" key="4">
    <source>
        <dbReference type="ARBA" id="ARBA00022475"/>
    </source>
</evidence>
<feature type="transmembrane region" description="Helical" evidence="8">
    <location>
        <begin position="90"/>
        <end position="111"/>
    </location>
</feature>
<evidence type="ECO:0000256" key="2">
    <source>
        <dbReference type="ARBA" id="ARBA00009773"/>
    </source>
</evidence>
<feature type="transmembrane region" description="Helical" evidence="8">
    <location>
        <begin position="293"/>
        <end position="311"/>
    </location>
</feature>
<evidence type="ECO:0000256" key="6">
    <source>
        <dbReference type="ARBA" id="ARBA00022989"/>
    </source>
</evidence>
<evidence type="ECO:0000256" key="7">
    <source>
        <dbReference type="ARBA" id="ARBA00023136"/>
    </source>
</evidence>
<evidence type="ECO:0000256" key="3">
    <source>
        <dbReference type="ARBA" id="ARBA00022448"/>
    </source>
</evidence>
<feature type="transmembrane region" description="Helical" evidence="8">
    <location>
        <begin position="331"/>
        <end position="357"/>
    </location>
</feature>
<accession>A0A6J7S797</accession>
<dbReference type="EMBL" id="CAFBND010000007">
    <property type="protein sequence ID" value="CAB4928457.1"/>
    <property type="molecule type" value="Genomic_DNA"/>
</dbReference>
<evidence type="ECO:0000256" key="5">
    <source>
        <dbReference type="ARBA" id="ARBA00022692"/>
    </source>
</evidence>
<comment type="similarity">
    <text evidence="2">Belongs to the autoinducer-2 exporter (AI-2E) (TC 2.A.86) family.</text>
</comment>
<keyword evidence="6 8" id="KW-1133">Transmembrane helix</keyword>
<dbReference type="Pfam" id="PF01594">
    <property type="entry name" value="AI-2E_transport"/>
    <property type="match status" value="1"/>
</dbReference>
<proteinExistence type="inferred from homology"/>
<keyword evidence="5 8" id="KW-0812">Transmembrane</keyword>
<feature type="transmembrane region" description="Helical" evidence="8">
    <location>
        <begin position="233"/>
        <end position="256"/>
    </location>
</feature>
<feature type="transmembrane region" description="Helical" evidence="8">
    <location>
        <begin position="33"/>
        <end position="50"/>
    </location>
</feature>
<gene>
    <name evidence="9" type="ORF">UFOPK3752_00271</name>
    <name evidence="10" type="ORF">UFOPK4150_01640</name>
</gene>
<dbReference type="PANTHER" id="PTHR21716">
    <property type="entry name" value="TRANSMEMBRANE PROTEIN"/>
    <property type="match status" value="1"/>
</dbReference>
<feature type="transmembrane region" description="Helical" evidence="8">
    <location>
        <begin position="56"/>
        <end position="78"/>
    </location>
</feature>
<reference evidence="10" key="1">
    <citation type="submission" date="2020-05" db="EMBL/GenBank/DDBJ databases">
        <authorList>
            <person name="Chiriac C."/>
            <person name="Salcher M."/>
            <person name="Ghai R."/>
            <person name="Kavagutti S V."/>
        </authorList>
    </citation>
    <scope>NUCLEOTIDE SEQUENCE</scope>
</reference>
<feature type="transmembrane region" description="Helical" evidence="8">
    <location>
        <begin position="268"/>
        <end position="286"/>
    </location>
</feature>
<evidence type="ECO:0000313" key="9">
    <source>
        <dbReference type="EMBL" id="CAB4928457.1"/>
    </source>
</evidence>
<evidence type="ECO:0000313" key="10">
    <source>
        <dbReference type="EMBL" id="CAB5036398.1"/>
    </source>
</evidence>
<evidence type="ECO:0000256" key="1">
    <source>
        <dbReference type="ARBA" id="ARBA00004651"/>
    </source>
</evidence>
<organism evidence="10">
    <name type="scientific">freshwater metagenome</name>
    <dbReference type="NCBI Taxonomy" id="449393"/>
    <lineage>
        <taxon>unclassified sequences</taxon>
        <taxon>metagenomes</taxon>
        <taxon>ecological metagenomes</taxon>
    </lineage>
</organism>
<protein>
    <submittedName>
        <fullName evidence="10">Unannotated protein</fullName>
    </submittedName>
</protein>
<keyword evidence="3" id="KW-0813">Transport</keyword>
<dbReference type="AlphaFoldDB" id="A0A6J7S797"/>
<dbReference type="EMBL" id="CAFBPU010000036">
    <property type="protein sequence ID" value="CAB5036398.1"/>
    <property type="molecule type" value="Genomic_DNA"/>
</dbReference>
<feature type="transmembrane region" description="Helical" evidence="8">
    <location>
        <begin position="167"/>
        <end position="191"/>
    </location>
</feature>
<dbReference type="PANTHER" id="PTHR21716:SF53">
    <property type="entry name" value="PERMEASE PERM-RELATED"/>
    <property type="match status" value="1"/>
</dbReference>
<keyword evidence="4" id="KW-1003">Cell membrane</keyword>
<dbReference type="InterPro" id="IPR002549">
    <property type="entry name" value="AI-2E-like"/>
</dbReference>
<comment type="subcellular location">
    <subcellularLocation>
        <location evidence="1">Cell membrane</location>
        <topology evidence="1">Multi-pass membrane protein</topology>
    </subcellularLocation>
</comment>
<keyword evidence="7 8" id="KW-0472">Membrane</keyword>
<dbReference type="GO" id="GO:0055085">
    <property type="term" value="P:transmembrane transport"/>
    <property type="evidence" value="ECO:0007669"/>
    <property type="project" value="TreeGrafter"/>
</dbReference>
<dbReference type="GO" id="GO:0005886">
    <property type="term" value="C:plasma membrane"/>
    <property type="evidence" value="ECO:0007669"/>
    <property type="project" value="UniProtKB-SubCell"/>
</dbReference>
<name>A0A6J7S797_9ZZZZ</name>